<proteinExistence type="predicted"/>
<dbReference type="RefSeq" id="WP_180938026.1">
    <property type="nucleotide sequence ID" value="NZ_CP041238.1"/>
</dbReference>
<dbReference type="EMBL" id="CP041238">
    <property type="protein sequence ID" value="QLL62115.1"/>
    <property type="molecule type" value="Genomic_DNA"/>
</dbReference>
<protein>
    <recommendedName>
        <fullName evidence="3">Nodulation protein</fullName>
    </recommendedName>
</protein>
<keyword evidence="2" id="KW-1185">Reference proteome</keyword>
<reference evidence="1 2" key="1">
    <citation type="submission" date="2019-06" db="EMBL/GenBank/DDBJ databases">
        <title>Complete genome sequence of Ensifer mexicanus ITTG R7 isolated from nodules of Acacia angustissima (Mill.) Kuntze.</title>
        <authorList>
            <person name="Rincon-Rosales R."/>
            <person name="Rogel M.A."/>
            <person name="Guerrero G."/>
            <person name="Rincon-Molina C.I."/>
            <person name="Lopez-Lopez A."/>
            <person name="Martinez-Romero E."/>
        </authorList>
    </citation>
    <scope>NUCLEOTIDE SEQUENCE [LARGE SCALE GENOMIC DNA]</scope>
    <source>
        <strain evidence="1 2">ITTG R7</strain>
    </source>
</reference>
<evidence type="ECO:0008006" key="3">
    <source>
        <dbReference type="Google" id="ProtNLM"/>
    </source>
</evidence>
<organism evidence="1 2">
    <name type="scientific">Sinorhizobium mexicanum</name>
    <dbReference type="NCBI Taxonomy" id="375549"/>
    <lineage>
        <taxon>Bacteria</taxon>
        <taxon>Pseudomonadati</taxon>
        <taxon>Pseudomonadota</taxon>
        <taxon>Alphaproteobacteria</taxon>
        <taxon>Hyphomicrobiales</taxon>
        <taxon>Rhizobiaceae</taxon>
        <taxon>Sinorhizobium/Ensifer group</taxon>
        <taxon>Sinorhizobium</taxon>
    </lineage>
</organism>
<name>A0A859QHJ6_9HYPH</name>
<dbReference type="AlphaFoldDB" id="A0A859QHJ6"/>
<sequence>MDMQKAGMTRLLLAAPELRDSPWMMQDLVFLHLCEVYEHACLRRDALRCAPDKDDETLLRFEEECRALEAAAIAYIREQRKFSGII</sequence>
<accession>A0A859QHJ6</accession>
<evidence type="ECO:0000313" key="2">
    <source>
        <dbReference type="Proteomes" id="UP000510721"/>
    </source>
</evidence>
<gene>
    <name evidence="1" type="ORF">FKV68_11970</name>
</gene>
<dbReference type="Proteomes" id="UP000510721">
    <property type="component" value="Chromosome"/>
</dbReference>
<dbReference type="KEGG" id="emx:FKV68_11970"/>
<evidence type="ECO:0000313" key="1">
    <source>
        <dbReference type="EMBL" id="QLL62115.1"/>
    </source>
</evidence>